<accession>D3AVA9</accession>
<organism evidence="1 2">
    <name type="scientific">Hungatella hathewayi DSM 13479</name>
    <dbReference type="NCBI Taxonomy" id="566550"/>
    <lineage>
        <taxon>Bacteria</taxon>
        <taxon>Bacillati</taxon>
        <taxon>Bacillota</taxon>
        <taxon>Clostridia</taxon>
        <taxon>Lachnospirales</taxon>
        <taxon>Lachnospiraceae</taxon>
        <taxon>Hungatella</taxon>
    </lineage>
</organism>
<evidence type="ECO:0008006" key="3">
    <source>
        <dbReference type="Google" id="ProtNLM"/>
    </source>
</evidence>
<sequence length="151" mass="16578">MNRRIAECINILGDFCGKRDVDELTKEELKRIYGIDQADVMVLFGGSILCGGDVLARAIQQQAAKHYVIAGGAGHTTATLRAKVHQECPEIETEGLPEAMVFAAYLKARYGLEADYLECCSTNCGNNITCLLKLLKEHQISFRSIILAQDA</sequence>
<dbReference type="HOGENOM" id="CLU_1735301_0_0_9"/>
<dbReference type="EMBL" id="ACIO01001255">
    <property type="protein sequence ID" value="EFC94247.1"/>
    <property type="molecule type" value="Genomic_DNA"/>
</dbReference>
<comment type="caution">
    <text evidence="1">The sequence shown here is derived from an EMBL/GenBank/DDBJ whole genome shotgun (WGS) entry which is preliminary data.</text>
</comment>
<dbReference type="AlphaFoldDB" id="D3AVA9"/>
<protein>
    <recommendedName>
        <fullName evidence="3">DUF218 domain-containing protein</fullName>
    </recommendedName>
</protein>
<feature type="non-terminal residue" evidence="1">
    <location>
        <position position="151"/>
    </location>
</feature>
<dbReference type="Gene3D" id="3.40.50.620">
    <property type="entry name" value="HUPs"/>
    <property type="match status" value="1"/>
</dbReference>
<dbReference type="InterPro" id="IPR014729">
    <property type="entry name" value="Rossmann-like_a/b/a_fold"/>
</dbReference>
<evidence type="ECO:0000313" key="1">
    <source>
        <dbReference type="EMBL" id="EFC94247.1"/>
    </source>
</evidence>
<evidence type="ECO:0000313" key="2">
    <source>
        <dbReference type="Proteomes" id="UP000004968"/>
    </source>
</evidence>
<dbReference type="Proteomes" id="UP000004968">
    <property type="component" value="Unassembled WGS sequence"/>
</dbReference>
<name>D3AVA9_9FIRM</name>
<reference evidence="1 2" key="1">
    <citation type="submission" date="2010-01" db="EMBL/GenBank/DDBJ databases">
        <authorList>
            <person name="Weinstock G."/>
            <person name="Sodergren E."/>
            <person name="Clifton S."/>
            <person name="Fulton L."/>
            <person name="Fulton B."/>
            <person name="Courtney L."/>
            <person name="Fronick C."/>
            <person name="Harrison M."/>
            <person name="Strong C."/>
            <person name="Farmer C."/>
            <person name="Delahaunty K."/>
            <person name="Markovic C."/>
            <person name="Hall O."/>
            <person name="Minx P."/>
            <person name="Tomlinson C."/>
            <person name="Mitreva M."/>
            <person name="Nelson J."/>
            <person name="Hou S."/>
            <person name="Wollam A."/>
            <person name="Pepin K.H."/>
            <person name="Johnson M."/>
            <person name="Bhonagiri V."/>
            <person name="Nash W.E."/>
            <person name="Warren W."/>
            <person name="Chinwalla A."/>
            <person name="Mardis E.R."/>
            <person name="Wilson R.K."/>
        </authorList>
    </citation>
    <scope>NUCLEOTIDE SEQUENCE [LARGE SCALE GENOMIC DNA]</scope>
    <source>
        <strain evidence="1 2">DSM 13479</strain>
    </source>
</reference>
<gene>
    <name evidence="1" type="ORF">CLOSTHATH_07585</name>
</gene>
<proteinExistence type="predicted"/>